<dbReference type="EMBL" id="BLXT01007329">
    <property type="protein sequence ID" value="GFO38615.1"/>
    <property type="molecule type" value="Genomic_DNA"/>
</dbReference>
<name>A0AAV4D3D8_9GAST</name>
<keyword evidence="2" id="KW-1185">Reference proteome</keyword>
<reference evidence="1 2" key="1">
    <citation type="journal article" date="2021" name="Elife">
        <title>Chloroplast acquisition without the gene transfer in kleptoplastic sea slugs, Plakobranchus ocellatus.</title>
        <authorList>
            <person name="Maeda T."/>
            <person name="Takahashi S."/>
            <person name="Yoshida T."/>
            <person name="Shimamura S."/>
            <person name="Takaki Y."/>
            <person name="Nagai Y."/>
            <person name="Toyoda A."/>
            <person name="Suzuki Y."/>
            <person name="Arimoto A."/>
            <person name="Ishii H."/>
            <person name="Satoh N."/>
            <person name="Nishiyama T."/>
            <person name="Hasebe M."/>
            <person name="Maruyama T."/>
            <person name="Minagawa J."/>
            <person name="Obokata J."/>
            <person name="Shigenobu S."/>
        </authorList>
    </citation>
    <scope>NUCLEOTIDE SEQUENCE [LARGE SCALE GENOMIC DNA]</scope>
</reference>
<proteinExistence type="predicted"/>
<gene>
    <name evidence="1" type="ORF">PoB_006512000</name>
</gene>
<organism evidence="1 2">
    <name type="scientific">Plakobranchus ocellatus</name>
    <dbReference type="NCBI Taxonomy" id="259542"/>
    <lineage>
        <taxon>Eukaryota</taxon>
        <taxon>Metazoa</taxon>
        <taxon>Spiralia</taxon>
        <taxon>Lophotrochozoa</taxon>
        <taxon>Mollusca</taxon>
        <taxon>Gastropoda</taxon>
        <taxon>Heterobranchia</taxon>
        <taxon>Euthyneura</taxon>
        <taxon>Panpulmonata</taxon>
        <taxon>Sacoglossa</taxon>
        <taxon>Placobranchoidea</taxon>
        <taxon>Plakobranchidae</taxon>
        <taxon>Plakobranchus</taxon>
    </lineage>
</organism>
<accession>A0AAV4D3D8</accession>
<sequence>MLRGQTISTKYSPTWEKTSTKEVKEQVENGRRLSLAFLCNSDFAGYLGDYYLIFMSIVSDHHHSLTILCAWVRLSSSQWVFVRV</sequence>
<evidence type="ECO:0000313" key="1">
    <source>
        <dbReference type="EMBL" id="GFO38615.1"/>
    </source>
</evidence>
<dbReference type="AlphaFoldDB" id="A0AAV4D3D8"/>
<comment type="caution">
    <text evidence="1">The sequence shown here is derived from an EMBL/GenBank/DDBJ whole genome shotgun (WGS) entry which is preliminary data.</text>
</comment>
<dbReference type="Proteomes" id="UP000735302">
    <property type="component" value="Unassembled WGS sequence"/>
</dbReference>
<evidence type="ECO:0000313" key="2">
    <source>
        <dbReference type="Proteomes" id="UP000735302"/>
    </source>
</evidence>
<protein>
    <submittedName>
        <fullName evidence="1">Uncharacterized protein</fullName>
    </submittedName>
</protein>